<protein>
    <submittedName>
        <fullName evidence="1">Uncharacterized protein</fullName>
    </submittedName>
</protein>
<reference evidence="1 2" key="1">
    <citation type="submission" date="2009-04" db="EMBL/GenBank/DDBJ databases">
        <authorList>
            <person name="Qin X."/>
            <person name="Bachman B."/>
            <person name="Battles P."/>
            <person name="Bell A."/>
            <person name="Bess C."/>
            <person name="Bickham C."/>
            <person name="Chaboub L."/>
            <person name="Chen D."/>
            <person name="Coyle M."/>
            <person name="Deiros D.R."/>
            <person name="Dinh H."/>
            <person name="Forbes L."/>
            <person name="Fowler G."/>
            <person name="Francisco L."/>
            <person name="Fu Q."/>
            <person name="Gubbala S."/>
            <person name="Hale W."/>
            <person name="Han Y."/>
            <person name="Hemphill L."/>
            <person name="Highlander S.K."/>
            <person name="Hirani K."/>
            <person name="Hogues M."/>
            <person name="Jackson L."/>
            <person name="Jakkamsetti A."/>
            <person name="Javaid M."/>
            <person name="Jiang H."/>
            <person name="Korchina V."/>
            <person name="Kovar C."/>
            <person name="Lara F."/>
            <person name="Lee S."/>
            <person name="Mata R."/>
            <person name="Mathew T."/>
            <person name="Moen C."/>
            <person name="Morales K."/>
            <person name="Munidasa M."/>
            <person name="Nazareth L."/>
            <person name="Ngo R."/>
            <person name="Nguyen L."/>
            <person name="Okwuonu G."/>
            <person name="Ongeri F."/>
            <person name="Patil S."/>
            <person name="Petrosino J."/>
            <person name="Pham C."/>
            <person name="Pham P."/>
            <person name="Pu L.-L."/>
            <person name="Puazo M."/>
            <person name="Raj R."/>
            <person name="Reid J."/>
            <person name="Rouhana J."/>
            <person name="Saada N."/>
            <person name="Shang Y."/>
            <person name="Simmons D."/>
            <person name="Thornton R."/>
            <person name="Warren J."/>
            <person name="Weissenberger G."/>
            <person name="Zhang J."/>
            <person name="Zhang L."/>
            <person name="Zhou C."/>
            <person name="Zhu D."/>
            <person name="Muzny D."/>
            <person name="Worley K."/>
            <person name="Gibbs R."/>
        </authorList>
    </citation>
    <scope>NUCLEOTIDE SEQUENCE [LARGE SCALE GENOMIC DNA]</scope>
    <source>
        <strain evidence="1 2">F0268</strain>
    </source>
</reference>
<dbReference type="STRING" id="585501.HMPREF6123_2055"/>
<evidence type="ECO:0000313" key="1">
    <source>
        <dbReference type="EMBL" id="EEJ50657.1"/>
    </source>
</evidence>
<name>C2KZY6_9FIRM</name>
<organism evidence="1 2">
    <name type="scientific">Oribacterium sinus F0268</name>
    <dbReference type="NCBI Taxonomy" id="585501"/>
    <lineage>
        <taxon>Bacteria</taxon>
        <taxon>Bacillati</taxon>
        <taxon>Bacillota</taxon>
        <taxon>Clostridia</taxon>
        <taxon>Lachnospirales</taxon>
        <taxon>Lachnospiraceae</taxon>
        <taxon>Oribacterium</taxon>
    </lineage>
</organism>
<dbReference type="HOGENOM" id="CLU_193893_0_0_9"/>
<evidence type="ECO:0000313" key="2">
    <source>
        <dbReference type="Proteomes" id="UP000004121"/>
    </source>
</evidence>
<dbReference type="InParanoid" id="C2KZY6"/>
<dbReference type="RefSeq" id="WP_007157201.1">
    <property type="nucleotide sequence ID" value="NZ_GG668534.1"/>
</dbReference>
<comment type="caution">
    <text evidence="1">The sequence shown here is derived from an EMBL/GenBank/DDBJ whole genome shotgun (WGS) entry which is preliminary data.</text>
</comment>
<gene>
    <name evidence="1" type="ORF">HMPREF6123_2055</name>
</gene>
<keyword evidence="2" id="KW-1185">Reference proteome</keyword>
<dbReference type="OrthoDB" id="9797803at2"/>
<dbReference type="AlphaFoldDB" id="C2KZY6"/>
<sequence length="76" mass="9209">MTEEALEQFYQENLEERLIQNIAKELHFSLEEAMDCYYRSKLARMIQEGKDGVQYLDYRALTAFFMEMEKIDRKSE</sequence>
<accession>C2KZY6</accession>
<dbReference type="EMBL" id="ACKX01000198">
    <property type="protein sequence ID" value="EEJ50657.1"/>
    <property type="molecule type" value="Genomic_DNA"/>
</dbReference>
<dbReference type="Proteomes" id="UP000004121">
    <property type="component" value="Unassembled WGS sequence"/>
</dbReference>
<dbReference type="eggNOG" id="ENOG5032J6H">
    <property type="taxonomic scope" value="Bacteria"/>
</dbReference>
<proteinExistence type="predicted"/>